<reference evidence="1" key="1">
    <citation type="submission" date="2024-12" db="EMBL/GenBank/DDBJ databases">
        <authorList>
            <person name="Wu N."/>
        </authorList>
    </citation>
    <scope>NUCLEOTIDE SEQUENCE</scope>
    <source>
        <strain evidence="1">P15</strain>
    </source>
</reference>
<evidence type="ECO:0000313" key="2">
    <source>
        <dbReference type="Proteomes" id="UP001631969"/>
    </source>
</evidence>
<protein>
    <submittedName>
        <fullName evidence="1">Phosphotransferase enzyme family protein</fullName>
    </submittedName>
</protein>
<gene>
    <name evidence="1" type="ORF">ACI1P1_16020</name>
</gene>
<keyword evidence="2" id="KW-1185">Reference proteome</keyword>
<evidence type="ECO:0000313" key="1">
    <source>
        <dbReference type="EMBL" id="MFM9329803.1"/>
    </source>
</evidence>
<dbReference type="Proteomes" id="UP001631969">
    <property type="component" value="Unassembled WGS sequence"/>
</dbReference>
<accession>A0ACC7NYF3</accession>
<proteinExistence type="predicted"/>
<comment type="caution">
    <text evidence="1">The sequence shown here is derived from an EMBL/GenBank/DDBJ whole genome shotgun (WGS) entry which is preliminary data.</text>
</comment>
<dbReference type="EMBL" id="JBJURJ010000010">
    <property type="protein sequence ID" value="MFM9329803.1"/>
    <property type="molecule type" value="Genomic_DNA"/>
</dbReference>
<sequence>MNHNEVVHITKTHFLGPISELYGLEGYEFSPVEGHDGGRNIVFTCEKEGVAPLILRIAYLPDRSRQDVLAEAEYIRYLAATGGSVADVIPSRSGELAEEITLGSHTYLICLFHKARGKSLAENHYRYREGAPLTEYFYNCGKTLGKLHHLSKGYRPVRRRYTFFDKYNTGYIGELIPVSLSLLREKLAELLASLEALDRSSEVFGMVHFDYSDGNYNIDYDTGDITVFDFDNSCFCWYMYDLANLWTHGTGWIQRERDTEKRRRFMEEYFAAVLEGYRSETGLEQQMLDQLPLFIQTVLMENIVDAFEVMRHNGEEPECDEELLYKIKCMEENIPYMGFYHEIYSCEAPFEYEADR</sequence>
<name>A0ACC7NYF3_9BACL</name>
<organism evidence="1 2">
    <name type="scientific">Paenibacillus mesotrionivorans</name>
    <dbReference type="NCBI Taxonomy" id="3160968"/>
    <lineage>
        <taxon>Bacteria</taxon>
        <taxon>Bacillati</taxon>
        <taxon>Bacillota</taxon>
        <taxon>Bacilli</taxon>
        <taxon>Bacillales</taxon>
        <taxon>Paenibacillaceae</taxon>
        <taxon>Paenibacillus</taxon>
    </lineage>
</organism>